<evidence type="ECO:0000256" key="2">
    <source>
        <dbReference type="ARBA" id="ARBA00022448"/>
    </source>
</evidence>
<feature type="transmembrane region" description="Helical" evidence="6">
    <location>
        <begin position="389"/>
        <end position="410"/>
    </location>
</feature>
<feature type="transmembrane region" description="Helical" evidence="6">
    <location>
        <begin position="422"/>
        <end position="443"/>
    </location>
</feature>
<organism evidence="7 8">
    <name type="scientific">Guyanagaster necrorhizus</name>
    <dbReference type="NCBI Taxonomy" id="856835"/>
    <lineage>
        <taxon>Eukaryota</taxon>
        <taxon>Fungi</taxon>
        <taxon>Dikarya</taxon>
        <taxon>Basidiomycota</taxon>
        <taxon>Agaricomycotina</taxon>
        <taxon>Agaricomycetes</taxon>
        <taxon>Agaricomycetidae</taxon>
        <taxon>Agaricales</taxon>
        <taxon>Marasmiineae</taxon>
        <taxon>Physalacriaceae</taxon>
        <taxon>Guyanagaster</taxon>
    </lineage>
</organism>
<evidence type="ECO:0000256" key="3">
    <source>
        <dbReference type="ARBA" id="ARBA00022692"/>
    </source>
</evidence>
<feature type="transmembrane region" description="Helical" evidence="6">
    <location>
        <begin position="305"/>
        <end position="324"/>
    </location>
</feature>
<feature type="transmembrane region" description="Helical" evidence="6">
    <location>
        <begin position="130"/>
        <end position="153"/>
    </location>
</feature>
<dbReference type="Gene3D" id="1.20.1250.20">
    <property type="entry name" value="MFS general substrate transporter like domains"/>
    <property type="match status" value="2"/>
</dbReference>
<dbReference type="FunFam" id="1.20.1250.20:FF:000018">
    <property type="entry name" value="MFS transporter permease"/>
    <property type="match status" value="1"/>
</dbReference>
<dbReference type="Proteomes" id="UP000812287">
    <property type="component" value="Unassembled WGS sequence"/>
</dbReference>
<dbReference type="FunFam" id="1.20.1250.20:FF:000394">
    <property type="entry name" value="MFS general substrate transporter"/>
    <property type="match status" value="1"/>
</dbReference>
<dbReference type="AlphaFoldDB" id="A0A9P7VKG4"/>
<comment type="caution">
    <text evidence="7">The sequence shown here is derived from an EMBL/GenBank/DDBJ whole genome shotgun (WGS) entry which is preliminary data.</text>
</comment>
<keyword evidence="5 6" id="KW-0472">Membrane</keyword>
<keyword evidence="3 6" id="KW-0812">Transmembrane</keyword>
<comment type="subcellular location">
    <subcellularLocation>
        <location evidence="1">Membrane</location>
        <topology evidence="1">Multi-pass membrane protein</topology>
    </subcellularLocation>
</comment>
<gene>
    <name evidence="7" type="ORF">BT62DRAFT_922837</name>
</gene>
<feature type="transmembrane region" description="Helical" evidence="6">
    <location>
        <begin position="355"/>
        <end position="377"/>
    </location>
</feature>
<evidence type="ECO:0000313" key="7">
    <source>
        <dbReference type="EMBL" id="KAG7442223.1"/>
    </source>
</evidence>
<name>A0A9P7VKG4_9AGAR</name>
<evidence type="ECO:0000256" key="6">
    <source>
        <dbReference type="SAM" id="Phobius"/>
    </source>
</evidence>
<feature type="transmembrane region" description="Helical" evidence="6">
    <location>
        <begin position="105"/>
        <end position="124"/>
    </location>
</feature>
<dbReference type="PANTHER" id="PTHR43791:SF38">
    <property type="entry name" value="MAJOR FACILITATOR SUPERFAMILY (MFS) PROFILE DOMAIN-CONTAINING PROTEIN"/>
    <property type="match status" value="1"/>
</dbReference>
<feature type="transmembrane region" description="Helical" evidence="6">
    <location>
        <begin position="331"/>
        <end position="349"/>
    </location>
</feature>
<dbReference type="RefSeq" id="XP_043035723.1">
    <property type="nucleotide sequence ID" value="XM_043184438.1"/>
</dbReference>
<dbReference type="EMBL" id="MU250553">
    <property type="protein sequence ID" value="KAG7442223.1"/>
    <property type="molecule type" value="Genomic_DNA"/>
</dbReference>
<dbReference type="GeneID" id="66106735"/>
<evidence type="ECO:0000256" key="4">
    <source>
        <dbReference type="ARBA" id="ARBA00022989"/>
    </source>
</evidence>
<protein>
    <submittedName>
        <fullName evidence="7">MFS general substrate transporter</fullName>
    </submittedName>
</protein>
<sequence length="471" mass="51927">MVSGSGKPEQEWQEEFANVVYEPGSEAEKRLVRKIDRHIVPAIWVLYTLSYLDRANIGNAKSGGMEEALSLTSNQYSIILLVFFISYVLFEVPANMLLTRLRPSYYLSGLCFVWGAVAACMAAVNNYRQLAGVRFCLGIVEAGFAPGIAFYLSSWYKRHELAKRFSIYYTATADSGAFSGLLAGVITDNLDGFCLLKGWLLPLVVPCFTWMVLPDWPSTTKWLTSEERFIAIQRLAYDGIGNTAIGKSDSPSHKEAFYLAINDWRTWALSFMYMLATGAQTIQYFIPSLVGQLGYTGYVKQYMTIPIYIVALVGIVCFCFVSDIRKERGNYVTITALIAGISFIITVAVDNQKVKYAFLCFAVAGIYAVCPLTLLWVSSVIDHPAEKRAIAIAIVNGLGNSASIYGSFLWPSNTGPKYVQGFATTTAFVLTLAVSAQILKVLLKRYPSQGLNDDLATVKHVKDVDAGDSSA</sequence>
<dbReference type="SUPFAM" id="SSF103473">
    <property type="entry name" value="MFS general substrate transporter"/>
    <property type="match status" value="1"/>
</dbReference>
<proteinExistence type="predicted"/>
<dbReference type="Pfam" id="PF07690">
    <property type="entry name" value="MFS_1"/>
    <property type="match status" value="1"/>
</dbReference>
<dbReference type="PANTHER" id="PTHR43791">
    <property type="entry name" value="PERMEASE-RELATED"/>
    <property type="match status" value="1"/>
</dbReference>
<reference evidence="7" key="1">
    <citation type="submission" date="2020-11" db="EMBL/GenBank/DDBJ databases">
        <title>Adaptations for nitrogen fixation in a non-lichenized fungal sporocarp promotes dispersal by wood-feeding termites.</title>
        <authorList>
            <consortium name="DOE Joint Genome Institute"/>
            <person name="Koch R.A."/>
            <person name="Yoon G."/>
            <person name="Arayal U."/>
            <person name="Lail K."/>
            <person name="Amirebrahimi M."/>
            <person name="Labutti K."/>
            <person name="Lipzen A."/>
            <person name="Riley R."/>
            <person name="Barry K."/>
            <person name="Henrissat B."/>
            <person name="Grigoriev I.V."/>
            <person name="Herr J.R."/>
            <person name="Aime M.C."/>
        </authorList>
    </citation>
    <scope>NUCLEOTIDE SEQUENCE</scope>
    <source>
        <strain evidence="7">MCA 3950</strain>
    </source>
</reference>
<feature type="transmembrane region" description="Helical" evidence="6">
    <location>
        <begin position="165"/>
        <end position="186"/>
    </location>
</feature>
<keyword evidence="8" id="KW-1185">Reference proteome</keyword>
<feature type="transmembrane region" description="Helical" evidence="6">
    <location>
        <begin position="77"/>
        <end position="98"/>
    </location>
</feature>
<dbReference type="OrthoDB" id="3639251at2759"/>
<evidence type="ECO:0000256" key="5">
    <source>
        <dbReference type="ARBA" id="ARBA00023136"/>
    </source>
</evidence>
<accession>A0A9P7VKG4</accession>
<keyword evidence="2" id="KW-0813">Transport</keyword>
<feature type="transmembrane region" description="Helical" evidence="6">
    <location>
        <begin position="267"/>
        <end position="285"/>
    </location>
</feature>
<dbReference type="InterPro" id="IPR011701">
    <property type="entry name" value="MFS"/>
</dbReference>
<dbReference type="GO" id="GO:0016020">
    <property type="term" value="C:membrane"/>
    <property type="evidence" value="ECO:0007669"/>
    <property type="project" value="UniProtKB-SubCell"/>
</dbReference>
<evidence type="ECO:0000256" key="1">
    <source>
        <dbReference type="ARBA" id="ARBA00004141"/>
    </source>
</evidence>
<keyword evidence="4 6" id="KW-1133">Transmembrane helix</keyword>
<evidence type="ECO:0000313" key="8">
    <source>
        <dbReference type="Proteomes" id="UP000812287"/>
    </source>
</evidence>
<dbReference type="GO" id="GO:0022857">
    <property type="term" value="F:transmembrane transporter activity"/>
    <property type="evidence" value="ECO:0007669"/>
    <property type="project" value="InterPro"/>
</dbReference>
<dbReference type="InterPro" id="IPR036259">
    <property type="entry name" value="MFS_trans_sf"/>
</dbReference>
<feature type="transmembrane region" description="Helical" evidence="6">
    <location>
        <begin position="198"/>
        <end position="216"/>
    </location>
</feature>